<accession>A0A1E5LD24</accession>
<protein>
    <recommendedName>
        <fullName evidence="3">Transglutaminase-like domain-containing protein</fullName>
    </recommendedName>
</protein>
<dbReference type="Pfam" id="PF13559">
    <property type="entry name" value="DUF4129"/>
    <property type="match status" value="1"/>
</dbReference>
<feature type="region of interest" description="Disordered" evidence="1">
    <location>
        <begin position="552"/>
        <end position="574"/>
    </location>
</feature>
<proteinExistence type="predicted"/>
<evidence type="ECO:0000256" key="2">
    <source>
        <dbReference type="SAM" id="Phobius"/>
    </source>
</evidence>
<feature type="compositionally biased region" description="Acidic residues" evidence="1">
    <location>
        <begin position="552"/>
        <end position="573"/>
    </location>
</feature>
<keyword evidence="5" id="KW-1185">Reference proteome</keyword>
<dbReference type="OrthoDB" id="9804872at2"/>
<organism evidence="4 5">
    <name type="scientific">Bacillus solimangrovi</name>
    <dbReference type="NCBI Taxonomy" id="1305675"/>
    <lineage>
        <taxon>Bacteria</taxon>
        <taxon>Bacillati</taxon>
        <taxon>Bacillota</taxon>
        <taxon>Bacilli</taxon>
        <taxon>Bacillales</taxon>
        <taxon>Bacillaceae</taxon>
        <taxon>Bacillus</taxon>
    </lineage>
</organism>
<sequence>MQRIIQYIQQTPLYVLGFLLFWEWLRPLEIVTDTADAEWFLIFAIVSFGLYFLQVHVLIGGVLRLLTLLFILNVLFYKGGFWEFNWLNGLFADLQQNFDLLLNMQWWGITNVFRTFLFLVLLWLMSYLTYYWLIQAKKIFLFFLLTVLYLGVLDTFTSYDGDVAIVRTLIIGLLVMGILYMLRIKEEEQVKIPIFWIIPLIIIGSSAIGFALFMPKVAPQWPDPVPFIQKATSEGFGNGPEAIKKIGYGTNDEQLGGPFIMDNSTVFTAQVGEQHYWRVESKDSYTGKGWTVSEEVDLQQVDSQIVGVGQVNSAVFVKEYSAKIKIDPSISYPHIVYAPELRSVEADREVDYFVNPLTEKVFTQKGGKPYSLGEYELFYDYPEYKIEELENAEGSHPSDSYIQLPDNLPQRVYDLALDITKNEQTTYDKVKAVEQYFSRNGFVYETKDVAIPDETQDYVDQFLFDTKRGYCDNYSSSMAVLLRAVGIPTRWVKGYTQGDFIENINSEERIYKITNANAHSWVEVYFPNNGWVPFEPTKGFDNPYAFAEEQQLTDEETEIPQQEEEIEQQEQTEEQDKQTLGVTVPLKFLLLVLVFLLLVGLVVFLTRRKWMKILLLKKYRQFTEVEQFTDAYLELLKQLERYGMNRRQGQTLRDYSRDIDRRLQSSNMSELTKYYEQFTYGAQFEISVLSKVYELWENSIKEISS</sequence>
<evidence type="ECO:0000313" key="5">
    <source>
        <dbReference type="Proteomes" id="UP000095209"/>
    </source>
</evidence>
<feature type="transmembrane region" description="Helical" evidence="2">
    <location>
        <begin position="139"/>
        <end position="159"/>
    </location>
</feature>
<dbReference type="PANTHER" id="PTHR42736">
    <property type="entry name" value="PROTEIN-GLUTAMINE GAMMA-GLUTAMYLTRANSFERASE"/>
    <property type="match status" value="1"/>
</dbReference>
<dbReference type="PANTHER" id="PTHR42736:SF1">
    <property type="entry name" value="PROTEIN-GLUTAMINE GAMMA-GLUTAMYLTRANSFERASE"/>
    <property type="match status" value="1"/>
</dbReference>
<feature type="transmembrane region" description="Helical" evidence="2">
    <location>
        <begin position="37"/>
        <end position="53"/>
    </location>
</feature>
<keyword evidence="2" id="KW-1133">Transmembrane helix</keyword>
<dbReference type="InterPro" id="IPR025403">
    <property type="entry name" value="TgpA-like_C"/>
</dbReference>
<feature type="transmembrane region" description="Helical" evidence="2">
    <location>
        <begin position="588"/>
        <end position="606"/>
    </location>
</feature>
<name>A0A1E5LD24_9BACI</name>
<reference evidence="4 5" key="1">
    <citation type="submission" date="2016-08" db="EMBL/GenBank/DDBJ databases">
        <title>Genome of Bacillus solimangrovi GH2-4.</title>
        <authorList>
            <person name="Lim S."/>
            <person name="Kim B.-C."/>
        </authorList>
    </citation>
    <scope>NUCLEOTIDE SEQUENCE [LARGE SCALE GENOMIC DNA]</scope>
    <source>
        <strain evidence="4 5">GH2-4</strain>
    </source>
</reference>
<dbReference type="STRING" id="1305675.BFG57_17405"/>
<comment type="caution">
    <text evidence="4">The sequence shown here is derived from an EMBL/GenBank/DDBJ whole genome shotgun (WGS) entry which is preliminary data.</text>
</comment>
<evidence type="ECO:0000259" key="3">
    <source>
        <dbReference type="SMART" id="SM00460"/>
    </source>
</evidence>
<evidence type="ECO:0000313" key="4">
    <source>
        <dbReference type="EMBL" id="OEH91976.1"/>
    </source>
</evidence>
<evidence type="ECO:0000256" key="1">
    <source>
        <dbReference type="SAM" id="MobiDB-lite"/>
    </source>
</evidence>
<dbReference type="Pfam" id="PF01841">
    <property type="entry name" value="Transglut_core"/>
    <property type="match status" value="1"/>
</dbReference>
<dbReference type="SUPFAM" id="SSF54001">
    <property type="entry name" value="Cysteine proteinases"/>
    <property type="match status" value="1"/>
</dbReference>
<dbReference type="InterPro" id="IPR002931">
    <property type="entry name" value="Transglutaminase-like"/>
</dbReference>
<keyword evidence="2" id="KW-0812">Transmembrane</keyword>
<dbReference type="EMBL" id="MJEH01000040">
    <property type="protein sequence ID" value="OEH91976.1"/>
    <property type="molecule type" value="Genomic_DNA"/>
</dbReference>
<dbReference type="RefSeq" id="WP_069718013.1">
    <property type="nucleotide sequence ID" value="NZ_MJEH01000040.1"/>
</dbReference>
<feature type="transmembrane region" description="Helical" evidence="2">
    <location>
        <begin position="104"/>
        <end position="127"/>
    </location>
</feature>
<gene>
    <name evidence="4" type="ORF">BFG57_17405</name>
</gene>
<dbReference type="Proteomes" id="UP000095209">
    <property type="component" value="Unassembled WGS sequence"/>
</dbReference>
<dbReference type="Gene3D" id="3.10.620.30">
    <property type="match status" value="1"/>
</dbReference>
<feature type="transmembrane region" description="Helical" evidence="2">
    <location>
        <begin position="194"/>
        <end position="214"/>
    </location>
</feature>
<dbReference type="AlphaFoldDB" id="A0A1E5LD24"/>
<feature type="domain" description="Transglutaminase-like" evidence="3">
    <location>
        <begin position="463"/>
        <end position="538"/>
    </location>
</feature>
<feature type="transmembrane region" description="Helical" evidence="2">
    <location>
        <begin position="165"/>
        <end position="182"/>
    </location>
</feature>
<feature type="transmembrane region" description="Helical" evidence="2">
    <location>
        <begin position="65"/>
        <end position="84"/>
    </location>
</feature>
<dbReference type="InterPro" id="IPR038765">
    <property type="entry name" value="Papain-like_cys_pep_sf"/>
</dbReference>
<keyword evidence="2" id="KW-0472">Membrane</keyword>
<dbReference type="SMART" id="SM00460">
    <property type="entry name" value="TGc"/>
    <property type="match status" value="1"/>
</dbReference>
<dbReference type="InterPro" id="IPR052901">
    <property type="entry name" value="Bact_TGase-like"/>
</dbReference>
<feature type="transmembrane region" description="Helical" evidence="2">
    <location>
        <begin position="7"/>
        <end position="25"/>
    </location>
</feature>